<reference evidence="3" key="1">
    <citation type="journal article" date="2013" name="Nat. Biotechnol.">
        <title>Draft genome sequence of chickpea (Cicer arietinum) provides a resource for trait improvement.</title>
        <authorList>
            <person name="Varshney R.K."/>
            <person name="Song C."/>
            <person name="Saxena R.K."/>
            <person name="Azam S."/>
            <person name="Yu S."/>
            <person name="Sharpe A.G."/>
            <person name="Cannon S."/>
            <person name="Baek J."/>
            <person name="Rosen B.D."/>
            <person name="Tar'an B."/>
            <person name="Millan T."/>
            <person name="Zhang X."/>
            <person name="Ramsay L.D."/>
            <person name="Iwata A."/>
            <person name="Wang Y."/>
            <person name="Nelson W."/>
            <person name="Farmer A.D."/>
            <person name="Gaur P.M."/>
            <person name="Soderlund C."/>
            <person name="Penmetsa R.V."/>
            <person name="Xu C."/>
            <person name="Bharti A.K."/>
            <person name="He W."/>
            <person name="Winter P."/>
            <person name="Zhao S."/>
            <person name="Hane J.K."/>
            <person name="Carrasquilla-Garcia N."/>
            <person name="Condie J.A."/>
            <person name="Upadhyaya H.D."/>
            <person name="Luo M.C."/>
            <person name="Thudi M."/>
            <person name="Gowda C.L."/>
            <person name="Singh N.P."/>
            <person name="Lichtenzveig J."/>
            <person name="Gali K.K."/>
            <person name="Rubio J."/>
            <person name="Nadarajan N."/>
            <person name="Dolezel J."/>
            <person name="Bansal K.C."/>
            <person name="Xu X."/>
            <person name="Edwards D."/>
            <person name="Zhang G."/>
            <person name="Kahl G."/>
            <person name="Gil J."/>
            <person name="Singh K.B."/>
            <person name="Datta S.K."/>
            <person name="Jackson S.A."/>
            <person name="Wang J."/>
            <person name="Cook D.R."/>
        </authorList>
    </citation>
    <scope>NUCLEOTIDE SEQUENCE [LARGE SCALE GENOMIC DNA]</scope>
    <source>
        <strain evidence="3">cv. CDC Frontier</strain>
    </source>
</reference>
<evidence type="ECO:0000313" key="3">
    <source>
        <dbReference type="Proteomes" id="UP000087171"/>
    </source>
</evidence>
<dbReference type="GeneID" id="101514427"/>
<proteinExistence type="predicted"/>
<evidence type="ECO:0000256" key="1">
    <source>
        <dbReference type="SAM" id="Coils"/>
    </source>
</evidence>
<reference evidence="4" key="2">
    <citation type="submission" date="2025-08" db="UniProtKB">
        <authorList>
            <consortium name="RefSeq"/>
        </authorList>
    </citation>
    <scope>IDENTIFICATION</scope>
    <source>
        <tissue evidence="4">Etiolated seedlings</tissue>
    </source>
</reference>
<dbReference type="KEGG" id="cam:101514427"/>
<dbReference type="AlphaFoldDB" id="A0A1S2Z0J4"/>
<organism evidence="3 4">
    <name type="scientific">Cicer arietinum</name>
    <name type="common">Chickpea</name>
    <name type="synonym">Garbanzo</name>
    <dbReference type="NCBI Taxonomy" id="3827"/>
    <lineage>
        <taxon>Eukaryota</taxon>
        <taxon>Viridiplantae</taxon>
        <taxon>Streptophyta</taxon>
        <taxon>Embryophyta</taxon>
        <taxon>Tracheophyta</taxon>
        <taxon>Spermatophyta</taxon>
        <taxon>Magnoliopsida</taxon>
        <taxon>eudicotyledons</taxon>
        <taxon>Gunneridae</taxon>
        <taxon>Pentapetalae</taxon>
        <taxon>rosids</taxon>
        <taxon>fabids</taxon>
        <taxon>Fabales</taxon>
        <taxon>Fabaceae</taxon>
        <taxon>Papilionoideae</taxon>
        <taxon>50 kb inversion clade</taxon>
        <taxon>NPAAA clade</taxon>
        <taxon>Hologalegina</taxon>
        <taxon>IRL clade</taxon>
        <taxon>Cicereae</taxon>
        <taxon>Cicer</taxon>
    </lineage>
</organism>
<dbReference type="PANTHER" id="PTHR46932">
    <property type="entry name" value="HEAVY METAL-ASSOCIATED ISOPRENYLATED PLANT PROTEIN 47"/>
    <property type="match status" value="1"/>
</dbReference>
<protein>
    <submittedName>
        <fullName evidence="4">Uncharacterized protein PF07_0086-like isoform X1</fullName>
    </submittedName>
</protein>
<accession>A0A1S2Z0J4</accession>
<evidence type="ECO:0000313" key="4">
    <source>
        <dbReference type="RefSeq" id="XP_004512882.1"/>
    </source>
</evidence>
<dbReference type="STRING" id="3827.A0A1S2Z0J4"/>
<evidence type="ECO:0000259" key="2">
    <source>
        <dbReference type="PROSITE" id="PS50846"/>
    </source>
</evidence>
<dbReference type="RefSeq" id="XP_004512882.1">
    <property type="nucleotide sequence ID" value="XM_004512825.3"/>
</dbReference>
<dbReference type="eggNOG" id="KOG0017">
    <property type="taxonomic scope" value="Eukaryota"/>
</dbReference>
<dbReference type="GO" id="GO:0046872">
    <property type="term" value="F:metal ion binding"/>
    <property type="evidence" value="ECO:0007669"/>
    <property type="project" value="InterPro"/>
</dbReference>
<dbReference type="OrthoDB" id="1426971at2759"/>
<keyword evidence="3" id="KW-1185">Reference proteome</keyword>
<sequence length="217" mass="24419">MKQKIVIKLHMDCEKCRNKALKTAAEVKGVVSVALEGDDKDRVCVTGDNIDTVCLANMLKKKFNDVTILSVEEVKNKTAEEKKKEEDKKKEEEKKKMMEACHDVLYHSCNTCKSSNCHGKCDKCTKCEISKCDGKHSVTICCTKCENKKCGGECKPCSNCNNHKCNGCKPKSPSPCFQQCPQWCTCYKCYVPYQPCYDPYPPSCTVVYDNPNTCSIM</sequence>
<feature type="coiled-coil region" evidence="1">
    <location>
        <begin position="69"/>
        <end position="96"/>
    </location>
</feature>
<keyword evidence="1" id="KW-0175">Coiled coil</keyword>
<dbReference type="Proteomes" id="UP000087171">
    <property type="component" value="Chromosome Ca8"/>
</dbReference>
<gene>
    <name evidence="4" type="primary">LOC101514427</name>
</gene>
<dbReference type="InterPro" id="IPR006121">
    <property type="entry name" value="HMA_dom"/>
</dbReference>
<dbReference type="PANTHER" id="PTHR46932:SF18">
    <property type="entry name" value="HMA DOMAIN-CONTAINING PROTEIN"/>
    <property type="match status" value="1"/>
</dbReference>
<dbReference type="Gene3D" id="3.30.70.100">
    <property type="match status" value="1"/>
</dbReference>
<feature type="domain" description="HMA" evidence="2">
    <location>
        <begin position="2"/>
        <end position="71"/>
    </location>
</feature>
<dbReference type="PROSITE" id="PS50846">
    <property type="entry name" value="HMA_2"/>
    <property type="match status" value="1"/>
</dbReference>
<name>A0A1S2Z0J4_CICAR</name>
<dbReference type="InterPro" id="IPR042885">
    <property type="entry name" value="HIPP47/16"/>
</dbReference>
<dbReference type="PaxDb" id="3827-XP_004512882.1"/>